<evidence type="ECO:0000313" key="2">
    <source>
        <dbReference type="Proteomes" id="UP000294498"/>
    </source>
</evidence>
<evidence type="ECO:0000313" key="1">
    <source>
        <dbReference type="EMBL" id="TDX00470.1"/>
    </source>
</evidence>
<protein>
    <submittedName>
        <fullName evidence="1">Uncharacterized protein</fullName>
    </submittedName>
</protein>
<gene>
    <name evidence="1" type="ORF">EDB95_1495</name>
</gene>
<dbReference type="Proteomes" id="UP000294498">
    <property type="component" value="Unassembled WGS sequence"/>
</dbReference>
<proteinExistence type="predicted"/>
<organism evidence="1 2">
    <name type="scientific">Dinghuibacter silviterrae</name>
    <dbReference type="NCBI Taxonomy" id="1539049"/>
    <lineage>
        <taxon>Bacteria</taxon>
        <taxon>Pseudomonadati</taxon>
        <taxon>Bacteroidota</taxon>
        <taxon>Chitinophagia</taxon>
        <taxon>Chitinophagales</taxon>
        <taxon>Chitinophagaceae</taxon>
        <taxon>Dinghuibacter</taxon>
    </lineage>
</organism>
<accession>A0A4R8DQN6</accession>
<dbReference type="EMBL" id="SODV01000001">
    <property type="protein sequence ID" value="TDX00470.1"/>
    <property type="molecule type" value="Genomic_DNA"/>
</dbReference>
<reference evidence="1 2" key="1">
    <citation type="submission" date="2019-03" db="EMBL/GenBank/DDBJ databases">
        <title>Genomic Encyclopedia of Type Strains, Phase IV (KMG-IV): sequencing the most valuable type-strain genomes for metagenomic binning, comparative biology and taxonomic classification.</title>
        <authorList>
            <person name="Goeker M."/>
        </authorList>
    </citation>
    <scope>NUCLEOTIDE SEQUENCE [LARGE SCALE GENOMIC DNA]</scope>
    <source>
        <strain evidence="1 2">DSM 100059</strain>
    </source>
</reference>
<comment type="caution">
    <text evidence="1">The sequence shown here is derived from an EMBL/GenBank/DDBJ whole genome shotgun (WGS) entry which is preliminary data.</text>
</comment>
<name>A0A4R8DQN6_9BACT</name>
<dbReference type="RefSeq" id="WP_133992165.1">
    <property type="nucleotide sequence ID" value="NZ_SODV01000001.1"/>
</dbReference>
<sequence>MLIVTWNGDLLEFRASHEIQVSDWKAYKLPAISSEYGLTEEFGDIMYYEWQVGAFLLKYHAFNITKAVELSLRDKMDCPELYISVWAGNTFDLNGLGRFRLKLNEFGLWHLPVLEWKGKFPRRPMCGIFRIPLSIDLLNTLAFGIEVLEQFAEYASAGKPVLFTFKNNPVLSAVMIKEVGELIGKDRRKKKARLPDIEDIYLESVTMGLVIQAVKMIVDASPQLKFPNR</sequence>
<dbReference type="AlphaFoldDB" id="A0A4R8DQN6"/>
<keyword evidence="2" id="KW-1185">Reference proteome</keyword>